<dbReference type="Proteomes" id="UP000192758">
    <property type="component" value="Unassembled WGS sequence"/>
</dbReference>
<gene>
    <name evidence="2" type="ORF">EHP00_1441</name>
</gene>
<feature type="transmembrane region" description="Helical" evidence="1">
    <location>
        <begin position="12"/>
        <end position="33"/>
    </location>
</feature>
<evidence type="ECO:0000256" key="1">
    <source>
        <dbReference type="SAM" id="Phobius"/>
    </source>
</evidence>
<keyword evidence="1" id="KW-0472">Membrane</keyword>
<feature type="transmembrane region" description="Helical" evidence="1">
    <location>
        <begin position="39"/>
        <end position="61"/>
    </location>
</feature>
<evidence type="ECO:0000313" key="3">
    <source>
        <dbReference type="Proteomes" id="UP000192758"/>
    </source>
</evidence>
<dbReference type="AlphaFoldDB" id="A0A1W0E7F1"/>
<dbReference type="VEuPathDB" id="MicrosporidiaDB:EHP00_1441"/>
<keyword evidence="3" id="KW-1185">Reference proteome</keyword>
<keyword evidence="1" id="KW-1133">Transmembrane helix</keyword>
<protein>
    <submittedName>
        <fullName evidence="2">Uncharacterized protein</fullName>
    </submittedName>
</protein>
<accession>A0A1W0E7F1</accession>
<dbReference type="EMBL" id="MNPJ01000013">
    <property type="protein sequence ID" value="OQS55194.1"/>
    <property type="molecule type" value="Genomic_DNA"/>
</dbReference>
<reference evidence="2 3" key="1">
    <citation type="journal article" date="2017" name="Environ. Microbiol.">
        <title>Decay of the glycolytic pathway and adaptation to intranuclear parasitism within Enterocytozoonidae microsporidia.</title>
        <authorList>
            <person name="Wiredu Boakye D."/>
            <person name="Jaroenlak P."/>
            <person name="Prachumwat A."/>
            <person name="Williams T.A."/>
            <person name="Bateman K.S."/>
            <person name="Itsathitphaisarn O."/>
            <person name="Sritunyalucksana K."/>
            <person name="Paszkiewicz K.H."/>
            <person name="Moore K.A."/>
            <person name="Stentiford G.D."/>
            <person name="Williams B.A."/>
        </authorList>
    </citation>
    <scope>NUCLEOTIDE SEQUENCE [LARGE SCALE GENOMIC DNA]</scope>
    <source>
        <strain evidence="2 3">TH1</strain>
    </source>
</reference>
<name>A0A1W0E7F1_9MICR</name>
<proteinExistence type="predicted"/>
<keyword evidence="1" id="KW-0812">Transmembrane</keyword>
<comment type="caution">
    <text evidence="2">The sequence shown here is derived from an EMBL/GenBank/DDBJ whole genome shotgun (WGS) entry which is preliminary data.</text>
</comment>
<sequence length="80" mass="9573">MNYENVVVVRKFNGILIIFLSTFLFTVVSAGYFMDIPYVFTHTIFFIPVGFLLCLLAYNLLIYKVYIKDQVEFFKKEKYY</sequence>
<organism evidence="2 3">
    <name type="scientific">Ecytonucleospora hepatopenaei</name>
    <dbReference type="NCBI Taxonomy" id="646526"/>
    <lineage>
        <taxon>Eukaryota</taxon>
        <taxon>Fungi</taxon>
        <taxon>Fungi incertae sedis</taxon>
        <taxon>Microsporidia</taxon>
        <taxon>Enterocytozoonidae</taxon>
        <taxon>Ecytonucleospora</taxon>
    </lineage>
</organism>
<evidence type="ECO:0000313" key="2">
    <source>
        <dbReference type="EMBL" id="OQS55194.1"/>
    </source>
</evidence>